<keyword evidence="2" id="KW-0731">Sigma factor</keyword>
<dbReference type="NCBIfam" id="TIGR02937">
    <property type="entry name" value="sigma70-ECF"/>
    <property type="match status" value="1"/>
</dbReference>
<reference evidence="6 7" key="1">
    <citation type="journal article" date="2019" name="Int. J. Syst. Evol. Microbiol.">
        <title>The Global Catalogue of Microorganisms (GCM) 10K type strain sequencing project: providing services to taxonomists for standard genome sequencing and annotation.</title>
        <authorList>
            <consortium name="The Broad Institute Genomics Platform"/>
            <consortium name="The Broad Institute Genome Sequencing Center for Infectious Disease"/>
            <person name="Wu L."/>
            <person name="Ma J."/>
        </authorList>
    </citation>
    <scope>NUCLEOTIDE SEQUENCE [LARGE SCALE GENOMIC DNA]</scope>
    <source>
        <strain evidence="6 7">JCM 1407</strain>
    </source>
</reference>
<dbReference type="Pfam" id="PF04542">
    <property type="entry name" value="Sigma70_r2"/>
    <property type="match status" value="1"/>
</dbReference>
<organism evidence="6 7">
    <name type="scientific">Clostridium oceanicum</name>
    <dbReference type="NCBI Taxonomy" id="1543"/>
    <lineage>
        <taxon>Bacteria</taxon>
        <taxon>Bacillati</taxon>
        <taxon>Bacillota</taxon>
        <taxon>Clostridia</taxon>
        <taxon>Eubacteriales</taxon>
        <taxon>Clostridiaceae</taxon>
        <taxon>Clostridium</taxon>
    </lineage>
</organism>
<dbReference type="PANTHER" id="PTHR30385">
    <property type="entry name" value="SIGMA FACTOR F FLAGELLAR"/>
    <property type="match status" value="1"/>
</dbReference>
<proteinExistence type="predicted"/>
<dbReference type="RefSeq" id="WP_343761641.1">
    <property type="nucleotide sequence ID" value="NZ_BAAACG010000010.1"/>
</dbReference>
<keyword evidence="3" id="KW-0238">DNA-binding</keyword>
<dbReference type="InterPro" id="IPR007627">
    <property type="entry name" value="RNA_pol_sigma70_r2"/>
</dbReference>
<evidence type="ECO:0000256" key="4">
    <source>
        <dbReference type="ARBA" id="ARBA00023163"/>
    </source>
</evidence>
<dbReference type="EMBL" id="BAAACG010000010">
    <property type="protein sequence ID" value="GAA0741202.1"/>
    <property type="molecule type" value="Genomic_DNA"/>
</dbReference>
<dbReference type="InterPro" id="IPR014284">
    <property type="entry name" value="RNA_pol_sigma-70_dom"/>
</dbReference>
<dbReference type="Gene3D" id="1.20.120.1810">
    <property type="match status" value="1"/>
</dbReference>
<dbReference type="PANTHER" id="PTHR30385:SF4">
    <property type="entry name" value="RNA POLYMERASE SIGMA-E FACTOR"/>
    <property type="match status" value="1"/>
</dbReference>
<protein>
    <submittedName>
        <fullName evidence="6">Sigma-70 family RNA polymerase sigma factor</fullName>
    </submittedName>
</protein>
<evidence type="ECO:0000256" key="2">
    <source>
        <dbReference type="ARBA" id="ARBA00023082"/>
    </source>
</evidence>
<gene>
    <name evidence="6" type="ORF">GCM10008906_22070</name>
</gene>
<comment type="caution">
    <text evidence="6">The sequence shown here is derived from an EMBL/GenBank/DDBJ whole genome shotgun (WGS) entry which is preliminary data.</text>
</comment>
<dbReference type="Gene3D" id="1.10.10.10">
    <property type="entry name" value="Winged helix-like DNA-binding domain superfamily/Winged helix DNA-binding domain"/>
    <property type="match status" value="1"/>
</dbReference>
<evidence type="ECO:0000259" key="5">
    <source>
        <dbReference type="Pfam" id="PF04542"/>
    </source>
</evidence>
<dbReference type="SUPFAM" id="SSF88946">
    <property type="entry name" value="Sigma2 domain of RNA polymerase sigma factors"/>
    <property type="match status" value="1"/>
</dbReference>
<sequence>MYRLLKKYREGDEKTIEKIIEAFVPLILKESSRYRVKCYDYEDLVQHGYLSVMKAANMYKGSGESFKFYCIKAIKQNYKALLKGEIKHYREIPEEKYDKFPYEFTVEDEVIAYEKTKDIYKAIDTLTEREKNILNGFYIEKKTIKDIAKENGRSYNKTRYEKIRIVEKLKKQLEIREAISN</sequence>
<evidence type="ECO:0000256" key="1">
    <source>
        <dbReference type="ARBA" id="ARBA00023015"/>
    </source>
</evidence>
<evidence type="ECO:0000256" key="3">
    <source>
        <dbReference type="ARBA" id="ARBA00023125"/>
    </source>
</evidence>
<keyword evidence="1" id="KW-0805">Transcription regulation</keyword>
<feature type="domain" description="RNA polymerase sigma-70 region 2" evidence="5">
    <location>
        <begin position="20"/>
        <end position="78"/>
    </location>
</feature>
<dbReference type="Proteomes" id="UP001501510">
    <property type="component" value="Unassembled WGS sequence"/>
</dbReference>
<dbReference type="InterPro" id="IPR013325">
    <property type="entry name" value="RNA_pol_sigma_r2"/>
</dbReference>
<dbReference type="InterPro" id="IPR036388">
    <property type="entry name" value="WH-like_DNA-bd_sf"/>
</dbReference>
<dbReference type="SUPFAM" id="SSF88659">
    <property type="entry name" value="Sigma3 and sigma4 domains of RNA polymerase sigma factors"/>
    <property type="match status" value="1"/>
</dbReference>
<dbReference type="InterPro" id="IPR013324">
    <property type="entry name" value="RNA_pol_sigma_r3/r4-like"/>
</dbReference>
<evidence type="ECO:0000313" key="6">
    <source>
        <dbReference type="EMBL" id="GAA0741202.1"/>
    </source>
</evidence>
<evidence type="ECO:0000313" key="7">
    <source>
        <dbReference type="Proteomes" id="UP001501510"/>
    </source>
</evidence>
<accession>A0ABN1JJW0</accession>
<keyword evidence="4" id="KW-0804">Transcription</keyword>
<keyword evidence="7" id="KW-1185">Reference proteome</keyword>
<name>A0ABN1JJW0_9CLOT</name>